<dbReference type="EMBL" id="JAYRBN010000097">
    <property type="protein sequence ID" value="KAL2729325.1"/>
    <property type="molecule type" value="Genomic_DNA"/>
</dbReference>
<keyword evidence="2" id="KW-1185">Reference proteome</keyword>
<evidence type="ECO:0000313" key="1">
    <source>
        <dbReference type="EMBL" id="KAL2729325.1"/>
    </source>
</evidence>
<reference evidence="1 2" key="1">
    <citation type="journal article" date="2024" name="Ann. Entomol. Soc. Am.">
        <title>Genomic analyses of the southern and eastern yellowjacket wasps (Hymenoptera: Vespidae) reveal evolutionary signatures of social life.</title>
        <authorList>
            <person name="Catto M.A."/>
            <person name="Caine P.B."/>
            <person name="Orr S.E."/>
            <person name="Hunt B.G."/>
            <person name="Goodisman M.A.D."/>
        </authorList>
    </citation>
    <scope>NUCLEOTIDE SEQUENCE [LARGE SCALE GENOMIC DNA]</scope>
    <source>
        <strain evidence="1">232</strain>
        <tissue evidence="1">Head and thorax</tissue>
    </source>
</reference>
<proteinExistence type="predicted"/>
<accession>A0ABD2B9F6</accession>
<gene>
    <name evidence="1" type="ORF">V1477_016505</name>
</gene>
<evidence type="ECO:0000313" key="2">
    <source>
        <dbReference type="Proteomes" id="UP001607303"/>
    </source>
</evidence>
<dbReference type="Proteomes" id="UP001607303">
    <property type="component" value="Unassembled WGS sequence"/>
</dbReference>
<protein>
    <submittedName>
        <fullName evidence="1">Uncharacterized protein</fullName>
    </submittedName>
</protein>
<organism evidence="1 2">
    <name type="scientific">Vespula maculifrons</name>
    <name type="common">Eastern yellow jacket</name>
    <name type="synonym">Wasp</name>
    <dbReference type="NCBI Taxonomy" id="7453"/>
    <lineage>
        <taxon>Eukaryota</taxon>
        <taxon>Metazoa</taxon>
        <taxon>Ecdysozoa</taxon>
        <taxon>Arthropoda</taxon>
        <taxon>Hexapoda</taxon>
        <taxon>Insecta</taxon>
        <taxon>Pterygota</taxon>
        <taxon>Neoptera</taxon>
        <taxon>Endopterygota</taxon>
        <taxon>Hymenoptera</taxon>
        <taxon>Apocrita</taxon>
        <taxon>Aculeata</taxon>
        <taxon>Vespoidea</taxon>
        <taxon>Vespidae</taxon>
        <taxon>Vespinae</taxon>
        <taxon>Vespula</taxon>
    </lineage>
</organism>
<name>A0ABD2B9F6_VESMC</name>
<sequence length="68" mass="7963">MTQLRHDYRMKICPNFVEKSRRTLTKIYFLLLVNAQIYRKQKNPIFGNKGDTALLIVAAKPPRCVRIA</sequence>
<comment type="caution">
    <text evidence="1">The sequence shown here is derived from an EMBL/GenBank/DDBJ whole genome shotgun (WGS) entry which is preliminary data.</text>
</comment>
<dbReference type="AlphaFoldDB" id="A0ABD2B9F6"/>